<name>C8Z772_YEAS8</name>
<accession>C8Z772</accession>
<reference evidence="1" key="1">
    <citation type="journal article" date="2009" name="Proc. Natl. Acad. Sci. U.S.A.">
        <title>Eukaryote-to-eukaryote gene transfer events revealed by the genome sequence of the wine yeast Saccharomyces cerevisiae EC1118.</title>
        <authorList>
            <person name="Novo M."/>
            <person name="Bigey F."/>
            <person name="Beyne E."/>
            <person name="Galeote V."/>
            <person name="Gavory F."/>
            <person name="Mallet S."/>
            <person name="Cambot B."/>
            <person name="Legras J.L."/>
            <person name="Wincker P."/>
            <person name="Casaregola S."/>
            <person name="Dequin S."/>
        </authorList>
    </citation>
    <scope>NUCLEOTIDE SEQUENCE [LARGE SCALE GENOMIC DNA]</scope>
    <source>
        <strain evidence="1">Lalvin EC1118</strain>
        <strain>Lalvin EC1118 / Prise de mousse</strain>
    </source>
</reference>
<dbReference type="HOGENOM" id="CLU_1603675_0_0_1"/>
<gene>
    <name evidence="1" type="ORF">EC1118_1E8_1794g</name>
</gene>
<evidence type="ECO:0000313" key="1">
    <source>
        <dbReference type="EMBL" id="CAY79238.1"/>
    </source>
</evidence>
<sequence length="166" mass="19855">MIEIIIFSFIGNESFKTLQVFKNFHGFTILRGNRLNFYFLLILLCHLKWRRKQSIPNLYVLWAIIRIQCRTCPFMKCFDQRNLNVEEQKIQIYARNLLPYICAHNQVKTLVFFHPAIPLKNAAPFILYLINHTVTYNTPDYRMHLLWKSIAESRPHYAGCLEDIIF</sequence>
<dbReference type="AlphaFoldDB" id="C8Z772"/>
<protein>
    <submittedName>
        <fullName evidence="1">EC1118_1E8_1794p</fullName>
    </submittedName>
</protein>
<dbReference type="EMBL" id="FN393067">
    <property type="protein sequence ID" value="CAY79238.1"/>
    <property type="molecule type" value="Genomic_DNA"/>
</dbReference>
<organism evidence="1">
    <name type="scientific">Saccharomyces cerevisiae (strain Lalvin EC1118 / Prise de mousse)</name>
    <name type="common">Baker's yeast</name>
    <dbReference type="NCBI Taxonomy" id="643680"/>
    <lineage>
        <taxon>Eukaryota</taxon>
        <taxon>Fungi</taxon>
        <taxon>Dikarya</taxon>
        <taxon>Ascomycota</taxon>
        <taxon>Saccharomycotina</taxon>
        <taxon>Saccharomycetes</taxon>
        <taxon>Saccharomycetales</taxon>
        <taxon>Saccharomycetaceae</taxon>
        <taxon>Saccharomyces</taxon>
    </lineage>
</organism>
<proteinExistence type="predicted"/>